<accession>A0AA38SLE5</accession>
<comment type="caution">
    <text evidence="2">The sequence shown here is derived from an EMBL/GenBank/DDBJ whole genome shotgun (WGS) entry which is preliminary data.</text>
</comment>
<dbReference type="InterPro" id="IPR025476">
    <property type="entry name" value="Helitron_helicase-like"/>
</dbReference>
<dbReference type="EMBL" id="JARYMX010000006">
    <property type="protein sequence ID" value="KAJ9543984.1"/>
    <property type="molecule type" value="Genomic_DNA"/>
</dbReference>
<sequence length="450" mass="52418">MHTRLNRKLILIHKKYNRCGLKETLKSLFQTLNSFRNSTAYTDIKYVTQDHKFKEMGIVLTILQTPSLAKSSNIIPHTSPITYKLDKNKLIGHNQGILDLLYTLAIIVVQCFGMRNETQDSKRRVQVPLLREPTEYMQYLMSDAFGQKGVQFRKHIRTYNAMFAFTSMGGRVDSSINNSKGPYVFRMSGQNYRHIGSFIIYMYDTDNEIGNKINTFQDNSRASFIDHEIVHGLSQMLDSHNILAKTFQMARDRFKSSPQSLFRLCLKGNRTTDGRQYNIVYQLFLKLQSQIVIVTITDLHPSFMSLTYPLVHPYGEDGYRTDIPLRNLSNSESKRQNLTMRQYYCFHLQQRLQEEKRLIQGGRLVPQYIVDSYMVIEDERIRWIRNNQTKLRADLYSILMDVVHRGNSDCSTIGKSIILPSSHTEGPRYKAQTIKMRWRFANGPDIQICS</sequence>
<reference evidence="2" key="1">
    <citation type="submission" date="2023-03" db="EMBL/GenBank/DDBJ databases">
        <title>Chromosome-scale reference genome and RAD-based genetic map of yellow starthistle (Centaurea solstitialis) reveal putative structural variation and QTLs associated with invader traits.</title>
        <authorList>
            <person name="Reatini B."/>
            <person name="Cang F.A."/>
            <person name="Jiang Q."/>
            <person name="Mckibben M.T.W."/>
            <person name="Barker M.S."/>
            <person name="Rieseberg L.H."/>
            <person name="Dlugosch K.M."/>
        </authorList>
    </citation>
    <scope>NUCLEOTIDE SEQUENCE</scope>
    <source>
        <strain evidence="2">CAN-66</strain>
        <tissue evidence="2">Leaf</tissue>
    </source>
</reference>
<dbReference type="PANTHER" id="PTHR45786:SF74">
    <property type="entry name" value="ATP-DEPENDENT DNA HELICASE"/>
    <property type="match status" value="1"/>
</dbReference>
<keyword evidence="3" id="KW-1185">Reference proteome</keyword>
<dbReference type="Proteomes" id="UP001172457">
    <property type="component" value="Chromosome 6"/>
</dbReference>
<evidence type="ECO:0000313" key="2">
    <source>
        <dbReference type="EMBL" id="KAJ9543984.1"/>
    </source>
</evidence>
<organism evidence="2 3">
    <name type="scientific">Centaurea solstitialis</name>
    <name type="common">yellow star-thistle</name>
    <dbReference type="NCBI Taxonomy" id="347529"/>
    <lineage>
        <taxon>Eukaryota</taxon>
        <taxon>Viridiplantae</taxon>
        <taxon>Streptophyta</taxon>
        <taxon>Embryophyta</taxon>
        <taxon>Tracheophyta</taxon>
        <taxon>Spermatophyta</taxon>
        <taxon>Magnoliopsida</taxon>
        <taxon>eudicotyledons</taxon>
        <taxon>Gunneridae</taxon>
        <taxon>Pentapetalae</taxon>
        <taxon>asterids</taxon>
        <taxon>campanulids</taxon>
        <taxon>Asterales</taxon>
        <taxon>Asteraceae</taxon>
        <taxon>Carduoideae</taxon>
        <taxon>Cardueae</taxon>
        <taxon>Centaureinae</taxon>
        <taxon>Centaurea</taxon>
    </lineage>
</organism>
<evidence type="ECO:0000259" key="1">
    <source>
        <dbReference type="Pfam" id="PF14214"/>
    </source>
</evidence>
<protein>
    <recommendedName>
        <fullName evidence="1">Helitron helicase-like domain-containing protein</fullName>
    </recommendedName>
</protein>
<feature type="domain" description="Helitron helicase-like" evidence="1">
    <location>
        <begin position="343"/>
        <end position="434"/>
    </location>
</feature>
<dbReference type="AlphaFoldDB" id="A0AA38SLE5"/>
<proteinExistence type="predicted"/>
<dbReference type="PANTHER" id="PTHR45786">
    <property type="entry name" value="DNA BINDING PROTEIN-LIKE"/>
    <property type="match status" value="1"/>
</dbReference>
<dbReference type="Pfam" id="PF14214">
    <property type="entry name" value="Helitron_like_N"/>
    <property type="match status" value="1"/>
</dbReference>
<gene>
    <name evidence="2" type="ORF">OSB04_023691</name>
</gene>
<name>A0AA38SLE5_9ASTR</name>
<evidence type="ECO:0000313" key="3">
    <source>
        <dbReference type="Proteomes" id="UP001172457"/>
    </source>
</evidence>